<dbReference type="AlphaFoldDB" id="A0AAV2SEV1"/>
<comment type="caution">
    <text evidence="1">The sequence shown here is derived from an EMBL/GenBank/DDBJ whole genome shotgun (WGS) entry which is preliminary data.</text>
</comment>
<sequence length="167" mass="19172">EPNLVAYLQDTEGLIWLISTVISKFPETLKELVDMIYLRPKMIPKLVEEIYADSNSSLKDSLCNLNVTMVGESTEMLKTELCTFDIQEITNDIHNLLNLGILEDPEEIILEKHLNKSLEFYSKLESSIKSGELLEHISNPEKFFGIEHWGKISQTMLNVTADEIWQN</sequence>
<evidence type="ECO:0000313" key="1">
    <source>
        <dbReference type="EMBL" id="CAL4192057.1"/>
    </source>
</evidence>
<reference evidence="1 2" key="1">
    <citation type="submission" date="2024-05" db="EMBL/GenBank/DDBJ databases">
        <authorList>
            <person name="Wallberg A."/>
        </authorList>
    </citation>
    <scope>NUCLEOTIDE SEQUENCE [LARGE SCALE GENOMIC DNA]</scope>
</reference>
<name>A0AAV2SEV1_MEGNR</name>
<dbReference type="EMBL" id="CAXKWB010068498">
    <property type="protein sequence ID" value="CAL4192057.1"/>
    <property type="molecule type" value="Genomic_DNA"/>
</dbReference>
<dbReference type="Proteomes" id="UP001497623">
    <property type="component" value="Unassembled WGS sequence"/>
</dbReference>
<feature type="non-terminal residue" evidence="1">
    <location>
        <position position="1"/>
    </location>
</feature>
<protein>
    <submittedName>
        <fullName evidence="1">Uncharacterized protein</fullName>
    </submittedName>
</protein>
<keyword evidence="2" id="KW-1185">Reference proteome</keyword>
<evidence type="ECO:0000313" key="2">
    <source>
        <dbReference type="Proteomes" id="UP001497623"/>
    </source>
</evidence>
<gene>
    <name evidence="1" type="ORF">MNOR_LOCUS36699</name>
</gene>
<accession>A0AAV2SEV1</accession>
<feature type="non-terminal residue" evidence="1">
    <location>
        <position position="167"/>
    </location>
</feature>
<organism evidence="1 2">
    <name type="scientific">Meganyctiphanes norvegica</name>
    <name type="common">Northern krill</name>
    <name type="synonym">Thysanopoda norvegica</name>
    <dbReference type="NCBI Taxonomy" id="48144"/>
    <lineage>
        <taxon>Eukaryota</taxon>
        <taxon>Metazoa</taxon>
        <taxon>Ecdysozoa</taxon>
        <taxon>Arthropoda</taxon>
        <taxon>Crustacea</taxon>
        <taxon>Multicrustacea</taxon>
        <taxon>Malacostraca</taxon>
        <taxon>Eumalacostraca</taxon>
        <taxon>Eucarida</taxon>
        <taxon>Euphausiacea</taxon>
        <taxon>Euphausiidae</taxon>
        <taxon>Meganyctiphanes</taxon>
    </lineage>
</organism>
<proteinExistence type="predicted"/>